<gene>
    <name evidence="5" type="ORF">PILCRDRAFT_78698</name>
</gene>
<organism evidence="5 6">
    <name type="scientific">Piloderma croceum (strain F 1598)</name>
    <dbReference type="NCBI Taxonomy" id="765440"/>
    <lineage>
        <taxon>Eukaryota</taxon>
        <taxon>Fungi</taxon>
        <taxon>Dikarya</taxon>
        <taxon>Basidiomycota</taxon>
        <taxon>Agaricomycotina</taxon>
        <taxon>Agaricomycetes</taxon>
        <taxon>Agaricomycetidae</taxon>
        <taxon>Atheliales</taxon>
        <taxon>Atheliaceae</taxon>
        <taxon>Piloderma</taxon>
    </lineage>
</organism>
<comment type="subcellular location">
    <subcellularLocation>
        <location evidence="1">Membrane</location>
        <topology evidence="1">Multi-pass membrane protein</topology>
    </subcellularLocation>
</comment>
<dbReference type="GO" id="GO:0030428">
    <property type="term" value="C:cell septum"/>
    <property type="evidence" value="ECO:0007669"/>
    <property type="project" value="TreeGrafter"/>
</dbReference>
<keyword evidence="5" id="KW-0808">Transferase</keyword>
<reference evidence="5 6" key="1">
    <citation type="submission" date="2014-04" db="EMBL/GenBank/DDBJ databases">
        <authorList>
            <consortium name="DOE Joint Genome Institute"/>
            <person name="Kuo A."/>
            <person name="Tarkka M."/>
            <person name="Buscot F."/>
            <person name="Kohler A."/>
            <person name="Nagy L.G."/>
            <person name="Floudas D."/>
            <person name="Copeland A."/>
            <person name="Barry K.W."/>
            <person name="Cichocki N."/>
            <person name="Veneault-Fourrey C."/>
            <person name="LaButti K."/>
            <person name="Lindquist E.A."/>
            <person name="Lipzen A."/>
            <person name="Lundell T."/>
            <person name="Morin E."/>
            <person name="Murat C."/>
            <person name="Sun H."/>
            <person name="Tunlid A."/>
            <person name="Henrissat B."/>
            <person name="Grigoriev I.V."/>
            <person name="Hibbett D.S."/>
            <person name="Martin F."/>
            <person name="Nordberg H.P."/>
            <person name="Cantor M.N."/>
            <person name="Hua S.X."/>
        </authorList>
    </citation>
    <scope>NUCLEOTIDE SEQUENCE [LARGE SCALE GENOMIC DNA]</scope>
    <source>
        <strain evidence="5 6">F 1598</strain>
    </source>
</reference>
<reference evidence="6" key="2">
    <citation type="submission" date="2015-01" db="EMBL/GenBank/DDBJ databases">
        <title>Evolutionary Origins and Diversification of the Mycorrhizal Mutualists.</title>
        <authorList>
            <consortium name="DOE Joint Genome Institute"/>
            <consortium name="Mycorrhizal Genomics Consortium"/>
            <person name="Kohler A."/>
            <person name="Kuo A."/>
            <person name="Nagy L.G."/>
            <person name="Floudas D."/>
            <person name="Copeland A."/>
            <person name="Barry K.W."/>
            <person name="Cichocki N."/>
            <person name="Veneault-Fourrey C."/>
            <person name="LaButti K."/>
            <person name="Lindquist E.A."/>
            <person name="Lipzen A."/>
            <person name="Lundell T."/>
            <person name="Morin E."/>
            <person name="Murat C."/>
            <person name="Riley R."/>
            <person name="Ohm R."/>
            <person name="Sun H."/>
            <person name="Tunlid A."/>
            <person name="Henrissat B."/>
            <person name="Grigoriev I.V."/>
            <person name="Hibbett D.S."/>
            <person name="Martin F."/>
        </authorList>
    </citation>
    <scope>NUCLEOTIDE SEQUENCE [LARGE SCALE GENOMIC DNA]</scope>
    <source>
        <strain evidence="6">F 1598</strain>
    </source>
</reference>
<dbReference type="GO" id="GO:0016020">
    <property type="term" value="C:membrane"/>
    <property type="evidence" value="ECO:0007669"/>
    <property type="project" value="UniProtKB-SubCell"/>
</dbReference>
<dbReference type="InParanoid" id="A0A0C3ANP4"/>
<accession>A0A0C3ANP4</accession>
<protein>
    <submittedName>
        <fullName evidence="5">Glycosyltransferase family 2 protein</fullName>
    </submittedName>
</protein>
<keyword evidence="3" id="KW-0472">Membrane</keyword>
<evidence type="ECO:0000256" key="4">
    <source>
        <dbReference type="ARBA" id="ARBA00048014"/>
    </source>
</evidence>
<evidence type="ECO:0000256" key="2">
    <source>
        <dbReference type="ARBA" id="ARBA00022692"/>
    </source>
</evidence>
<dbReference type="PANTHER" id="PTHR22914">
    <property type="entry name" value="CHITIN SYNTHASE"/>
    <property type="match status" value="1"/>
</dbReference>
<dbReference type="OrthoDB" id="370884at2759"/>
<keyword evidence="6" id="KW-1185">Reference proteome</keyword>
<dbReference type="HOGENOM" id="CLU_2446725_0_0_1"/>
<dbReference type="AlphaFoldDB" id="A0A0C3ANP4"/>
<proteinExistence type="predicted"/>
<dbReference type="GO" id="GO:0031505">
    <property type="term" value="P:fungal-type cell wall organization"/>
    <property type="evidence" value="ECO:0007669"/>
    <property type="project" value="TreeGrafter"/>
</dbReference>
<dbReference type="STRING" id="765440.A0A0C3ANP4"/>
<evidence type="ECO:0000313" key="6">
    <source>
        <dbReference type="Proteomes" id="UP000054166"/>
    </source>
</evidence>
<dbReference type="Pfam" id="PF03142">
    <property type="entry name" value="Chitin_synth_2"/>
    <property type="match status" value="1"/>
</dbReference>
<dbReference type="GO" id="GO:0071944">
    <property type="term" value="C:cell periphery"/>
    <property type="evidence" value="ECO:0007669"/>
    <property type="project" value="TreeGrafter"/>
</dbReference>
<evidence type="ECO:0000256" key="1">
    <source>
        <dbReference type="ARBA" id="ARBA00004141"/>
    </source>
</evidence>
<dbReference type="PANTHER" id="PTHR22914:SF45">
    <property type="entry name" value="CHITIN SYNTHASE"/>
    <property type="match status" value="1"/>
</dbReference>
<feature type="non-terminal residue" evidence="5">
    <location>
        <position position="1"/>
    </location>
</feature>
<comment type="catalytic activity">
    <reaction evidence="4">
        <text>[(1-&gt;4)-N-acetyl-beta-D-glucosaminyl](n) + UDP-N-acetyl-alpha-D-glucosamine = [(1-&gt;4)-N-acetyl-beta-D-glucosaminyl](n+1) + UDP + H(+)</text>
        <dbReference type="Rhea" id="RHEA:16637"/>
        <dbReference type="Rhea" id="RHEA-COMP:9593"/>
        <dbReference type="Rhea" id="RHEA-COMP:9595"/>
        <dbReference type="ChEBI" id="CHEBI:15378"/>
        <dbReference type="ChEBI" id="CHEBI:17029"/>
        <dbReference type="ChEBI" id="CHEBI:57705"/>
        <dbReference type="ChEBI" id="CHEBI:58223"/>
        <dbReference type="EC" id="2.4.1.16"/>
    </reaction>
</comment>
<dbReference type="InterPro" id="IPR004835">
    <property type="entry name" value="Chitin_synth"/>
</dbReference>
<dbReference type="GO" id="GO:0004100">
    <property type="term" value="F:chitin synthase activity"/>
    <property type="evidence" value="ECO:0007669"/>
    <property type="project" value="UniProtKB-EC"/>
</dbReference>
<evidence type="ECO:0000256" key="3">
    <source>
        <dbReference type="ARBA" id="ARBA00023136"/>
    </source>
</evidence>
<keyword evidence="2" id="KW-0812">Transmembrane</keyword>
<dbReference type="GO" id="GO:0006031">
    <property type="term" value="P:chitin biosynthetic process"/>
    <property type="evidence" value="ECO:0007669"/>
    <property type="project" value="TreeGrafter"/>
</dbReference>
<name>A0A0C3ANP4_PILCF</name>
<evidence type="ECO:0000313" key="5">
    <source>
        <dbReference type="EMBL" id="KIM75533.1"/>
    </source>
</evidence>
<dbReference type="Proteomes" id="UP000054166">
    <property type="component" value="Unassembled WGS sequence"/>
</dbReference>
<dbReference type="EMBL" id="KN833045">
    <property type="protein sequence ID" value="KIM75533.1"/>
    <property type="molecule type" value="Genomic_DNA"/>
</dbReference>
<sequence length="90" mass="10238">HVVPYLVVVKIGKSTERSRPGNRGKRHSQVVVMHFLNKVHFDAPMNPLELEMYHQIKNAIGVNPTFYEYLFTVDANTTVDPMSVSRLISA</sequence>